<keyword evidence="3" id="KW-0786">Thiamine pyrophosphate</keyword>
<evidence type="ECO:0000256" key="3">
    <source>
        <dbReference type="ARBA" id="ARBA00023052"/>
    </source>
</evidence>
<dbReference type="GO" id="GO:0000287">
    <property type="term" value="F:magnesium ion binding"/>
    <property type="evidence" value="ECO:0007669"/>
    <property type="project" value="UniProtKB-ARBA"/>
</dbReference>
<sequence length="361" mass="37920">MAINTASSVPTNTGSADSSAATAGIPGDPEPTTSFTFGELLSSRTVIGQTLKELGETHDNLWVLTPDIGATLVEFRDTYPDRFVDVGLSEQACVGIAAGLANEGNIPVVSGMLPFLSMRALEQVRSDICYPNLPVKIVGTHGGLVGNGGSTHYAVEDLGLMTSLVNMTVTSIGDPLMVGEVLRQSMSMTGPLYIRLAVGKKDKVIYEPGSVAVEIGKGITAREGTDLTLFAHGETVSQALEAAEVLAAEHGIDARVVDMFTLKPIDADLIQRCAEETGRFVVVEDHLAYGGLASQVSDVIADRGLRLEGFRRLGIPQVFAGFGEDTELRDKHGYGLQATVDAALAVTENRPSACANQGSAA</sequence>
<proteinExistence type="inferred from homology"/>
<dbReference type="CDD" id="cd07033">
    <property type="entry name" value="TPP_PYR_DXS_TK_like"/>
    <property type="match status" value="1"/>
</dbReference>
<dbReference type="Gene3D" id="3.40.50.970">
    <property type="match status" value="1"/>
</dbReference>
<evidence type="ECO:0000259" key="5">
    <source>
        <dbReference type="SMART" id="SM00861"/>
    </source>
</evidence>
<dbReference type="PANTHER" id="PTHR43825">
    <property type="entry name" value="PYRUVATE DEHYDROGENASE E1 COMPONENT"/>
    <property type="match status" value="1"/>
</dbReference>
<dbReference type="InterPro" id="IPR009014">
    <property type="entry name" value="Transketo_C/PFOR_II"/>
</dbReference>
<feature type="compositionally biased region" description="Polar residues" evidence="4">
    <location>
        <begin position="1"/>
        <end position="12"/>
    </location>
</feature>
<feature type="compositionally biased region" description="Low complexity" evidence="4">
    <location>
        <begin position="13"/>
        <end position="24"/>
    </location>
</feature>
<protein>
    <submittedName>
        <fullName evidence="6">Transketolase</fullName>
    </submittedName>
</protein>
<comment type="cofactor">
    <cofactor evidence="1">
        <name>thiamine diphosphate</name>
        <dbReference type="ChEBI" id="CHEBI:58937"/>
    </cofactor>
</comment>
<name>A0A3D9LFX5_9MICC</name>
<dbReference type="PANTHER" id="PTHR43825:SF1">
    <property type="entry name" value="TRANSKETOLASE-LIKE PYRIMIDINE-BINDING DOMAIN-CONTAINING PROTEIN"/>
    <property type="match status" value="1"/>
</dbReference>
<evidence type="ECO:0000256" key="4">
    <source>
        <dbReference type="SAM" id="MobiDB-lite"/>
    </source>
</evidence>
<dbReference type="InterPro" id="IPR005475">
    <property type="entry name" value="Transketolase-like_Pyr-bd"/>
</dbReference>
<evidence type="ECO:0000256" key="1">
    <source>
        <dbReference type="ARBA" id="ARBA00001964"/>
    </source>
</evidence>
<comment type="caution">
    <text evidence="6">The sequence shown here is derived from an EMBL/GenBank/DDBJ whole genome shotgun (WGS) entry which is preliminary data.</text>
</comment>
<dbReference type="AlphaFoldDB" id="A0A3D9LFX5"/>
<comment type="similarity">
    <text evidence="2">Belongs to the transketolase family.</text>
</comment>
<keyword evidence="7" id="KW-1185">Reference proteome</keyword>
<feature type="domain" description="Transketolase-like pyrimidine-binding" evidence="5">
    <location>
        <begin position="41"/>
        <end position="204"/>
    </location>
</feature>
<organism evidence="6 7">
    <name type="scientific">Citricoccus muralis</name>
    <dbReference type="NCBI Taxonomy" id="169134"/>
    <lineage>
        <taxon>Bacteria</taxon>
        <taxon>Bacillati</taxon>
        <taxon>Actinomycetota</taxon>
        <taxon>Actinomycetes</taxon>
        <taxon>Micrococcales</taxon>
        <taxon>Micrococcaceae</taxon>
        <taxon>Citricoccus</taxon>
    </lineage>
</organism>
<evidence type="ECO:0000256" key="2">
    <source>
        <dbReference type="ARBA" id="ARBA00007131"/>
    </source>
</evidence>
<dbReference type="InterPro" id="IPR029061">
    <property type="entry name" value="THDP-binding"/>
</dbReference>
<dbReference type="InterPro" id="IPR051157">
    <property type="entry name" value="PDH/Transketolase"/>
</dbReference>
<dbReference type="EMBL" id="QREH01000001">
    <property type="protein sequence ID" value="REE04740.1"/>
    <property type="molecule type" value="Genomic_DNA"/>
</dbReference>
<accession>A0A3D9LFX5</accession>
<dbReference type="Gene3D" id="3.40.50.920">
    <property type="match status" value="1"/>
</dbReference>
<dbReference type="SUPFAM" id="SSF52922">
    <property type="entry name" value="TK C-terminal domain-like"/>
    <property type="match status" value="1"/>
</dbReference>
<dbReference type="SMART" id="SM00861">
    <property type="entry name" value="Transket_pyr"/>
    <property type="match status" value="1"/>
</dbReference>
<dbReference type="InterPro" id="IPR033248">
    <property type="entry name" value="Transketolase_C"/>
</dbReference>
<dbReference type="FunFam" id="3.40.50.970:FF:000129">
    <property type="entry name" value="Transketolase"/>
    <property type="match status" value="1"/>
</dbReference>
<feature type="region of interest" description="Disordered" evidence="4">
    <location>
        <begin position="1"/>
        <end position="33"/>
    </location>
</feature>
<dbReference type="Pfam" id="PF02780">
    <property type="entry name" value="Transketolase_C"/>
    <property type="match status" value="1"/>
</dbReference>
<dbReference type="Proteomes" id="UP000256727">
    <property type="component" value="Unassembled WGS sequence"/>
</dbReference>
<evidence type="ECO:0000313" key="7">
    <source>
        <dbReference type="Proteomes" id="UP000256727"/>
    </source>
</evidence>
<dbReference type="Pfam" id="PF02779">
    <property type="entry name" value="Transket_pyr"/>
    <property type="match status" value="1"/>
</dbReference>
<evidence type="ECO:0000313" key="6">
    <source>
        <dbReference type="EMBL" id="REE04740.1"/>
    </source>
</evidence>
<gene>
    <name evidence="6" type="ORF">C8E99_2590</name>
</gene>
<dbReference type="SUPFAM" id="SSF52518">
    <property type="entry name" value="Thiamin diphosphate-binding fold (THDP-binding)"/>
    <property type="match status" value="1"/>
</dbReference>
<reference evidence="6 7" key="1">
    <citation type="submission" date="2018-07" db="EMBL/GenBank/DDBJ databases">
        <title>Sequencing the genomes of 1000 actinobacteria strains.</title>
        <authorList>
            <person name="Klenk H.-P."/>
        </authorList>
    </citation>
    <scope>NUCLEOTIDE SEQUENCE [LARGE SCALE GENOMIC DNA]</scope>
    <source>
        <strain evidence="6 7">DSM 14442</strain>
    </source>
</reference>